<evidence type="ECO:0000256" key="1">
    <source>
        <dbReference type="ARBA" id="ARBA00022574"/>
    </source>
</evidence>
<dbReference type="PROSITE" id="PS00678">
    <property type="entry name" value="WD_REPEATS_1"/>
    <property type="match status" value="1"/>
</dbReference>
<dbReference type="PANTHER" id="PTHR19857">
    <property type="entry name" value="MITOCHONDRIAL DIVISION PROTEIN 1-RELATED"/>
    <property type="match status" value="1"/>
</dbReference>
<accession>A0A4Y7PUI5</accession>
<dbReference type="Proteomes" id="UP000294933">
    <property type="component" value="Unassembled WGS sequence"/>
</dbReference>
<evidence type="ECO:0000313" key="8">
    <source>
        <dbReference type="Proteomes" id="UP000294933"/>
    </source>
</evidence>
<dbReference type="InterPro" id="IPR001680">
    <property type="entry name" value="WD40_rpt"/>
</dbReference>
<evidence type="ECO:0000256" key="4">
    <source>
        <dbReference type="ARBA" id="ARBA00038321"/>
    </source>
</evidence>
<feature type="repeat" description="WD" evidence="5">
    <location>
        <begin position="149"/>
        <end position="190"/>
    </location>
</feature>
<evidence type="ECO:0000256" key="3">
    <source>
        <dbReference type="ARBA" id="ARBA00022942"/>
    </source>
</evidence>
<dbReference type="EMBL" id="ML170205">
    <property type="protein sequence ID" value="TDL18691.1"/>
    <property type="molecule type" value="Genomic_DNA"/>
</dbReference>
<dbReference type="PANTHER" id="PTHR19857:SF19">
    <property type="entry name" value="26S PROTEASOME REGULATORY SUBUNIT RPN14"/>
    <property type="match status" value="1"/>
</dbReference>
<keyword evidence="1 5" id="KW-0853">WD repeat</keyword>
<dbReference type="InterPro" id="IPR051179">
    <property type="entry name" value="WD_repeat_multifunction"/>
</dbReference>
<organism evidence="7 8">
    <name type="scientific">Rickenella mellea</name>
    <dbReference type="NCBI Taxonomy" id="50990"/>
    <lineage>
        <taxon>Eukaryota</taxon>
        <taxon>Fungi</taxon>
        <taxon>Dikarya</taxon>
        <taxon>Basidiomycota</taxon>
        <taxon>Agaricomycotina</taxon>
        <taxon>Agaricomycetes</taxon>
        <taxon>Hymenochaetales</taxon>
        <taxon>Rickenellaceae</taxon>
        <taxon>Rickenella</taxon>
    </lineage>
</organism>
<keyword evidence="8" id="KW-1185">Reference proteome</keyword>
<dbReference type="GO" id="GO:0000502">
    <property type="term" value="C:proteasome complex"/>
    <property type="evidence" value="ECO:0007669"/>
    <property type="project" value="UniProtKB-KW"/>
</dbReference>
<dbReference type="InterPro" id="IPR019775">
    <property type="entry name" value="WD40_repeat_CS"/>
</dbReference>
<dbReference type="InterPro" id="IPR015943">
    <property type="entry name" value="WD40/YVTN_repeat-like_dom_sf"/>
</dbReference>
<sequence>MANTLPIITVQHDFRNVISDVQDGTIQSEDFWVSCYKTGSQSVHGKVGVSRGQNGAELESRLGVQFDRTTGAAFNVACAGLSIPPTRVRLPRQVIRDPQRSDPLHPHQINAFDVSPDRSQIAVGYNDGSIHLQPGIVSPQNYIPKSRKYKPHVASITSLRFFPSSRVLLSAGADFSLTILDADPTSSATSSAKESTEPARTLKGHHRVVTDTAIIGRGRNVLSCAKDGTVRLWDVGGGTQIRMMGSARYTPVLKMSLGDKGDSVSESPQAMTPNEKEVDTADKRIFCALGDGSFEVFDLSSKVSIYHSEPGGGGSLTAISFNASRQLLATGSSKGVTTIYDTRVLDKPLTSWSRNSASIEDLSFVVQPNDVGNADLAGPALVVATEDGLPYVANVNEKVDVQSELIGGDCIGVRVVRADSTGGIWTAGDDGIVRMY</sequence>
<feature type="region of interest" description="Disordered" evidence="6">
    <location>
        <begin position="184"/>
        <end position="203"/>
    </location>
</feature>
<protein>
    <submittedName>
        <fullName evidence="7">WD40 repeat-like protein</fullName>
    </submittedName>
</protein>
<dbReference type="OrthoDB" id="10257301at2759"/>
<feature type="repeat" description="WD" evidence="5">
    <location>
        <begin position="202"/>
        <end position="243"/>
    </location>
</feature>
<keyword evidence="2" id="KW-0677">Repeat</keyword>
<dbReference type="InterPro" id="IPR036322">
    <property type="entry name" value="WD40_repeat_dom_sf"/>
</dbReference>
<dbReference type="VEuPathDB" id="FungiDB:BD410DRAFT_793081"/>
<evidence type="ECO:0000256" key="5">
    <source>
        <dbReference type="PROSITE-ProRule" id="PRU00221"/>
    </source>
</evidence>
<evidence type="ECO:0000256" key="6">
    <source>
        <dbReference type="SAM" id="MobiDB-lite"/>
    </source>
</evidence>
<dbReference type="Pfam" id="PF00400">
    <property type="entry name" value="WD40"/>
    <property type="match status" value="3"/>
</dbReference>
<evidence type="ECO:0000256" key="2">
    <source>
        <dbReference type="ARBA" id="ARBA00022737"/>
    </source>
</evidence>
<evidence type="ECO:0000313" key="7">
    <source>
        <dbReference type="EMBL" id="TDL18691.1"/>
    </source>
</evidence>
<dbReference type="STRING" id="50990.A0A4Y7PUI5"/>
<comment type="similarity">
    <text evidence="4">Belongs to the WD repeat PAAF1/RPN14 family.</text>
</comment>
<name>A0A4Y7PUI5_9AGAM</name>
<dbReference type="Gene3D" id="2.130.10.10">
    <property type="entry name" value="YVTN repeat-like/Quinoprotein amine dehydrogenase"/>
    <property type="match status" value="2"/>
</dbReference>
<gene>
    <name evidence="7" type="ORF">BD410DRAFT_793081</name>
</gene>
<dbReference type="PROSITE" id="PS50294">
    <property type="entry name" value="WD_REPEATS_REGION"/>
    <property type="match status" value="1"/>
</dbReference>
<reference evidence="7 8" key="1">
    <citation type="submission" date="2018-06" db="EMBL/GenBank/DDBJ databases">
        <title>A transcriptomic atlas of mushroom development highlights an independent origin of complex multicellularity.</title>
        <authorList>
            <consortium name="DOE Joint Genome Institute"/>
            <person name="Krizsan K."/>
            <person name="Almasi E."/>
            <person name="Merenyi Z."/>
            <person name="Sahu N."/>
            <person name="Viragh M."/>
            <person name="Koszo T."/>
            <person name="Mondo S."/>
            <person name="Kiss B."/>
            <person name="Balint B."/>
            <person name="Kues U."/>
            <person name="Barry K."/>
            <person name="Hegedus J.C."/>
            <person name="Henrissat B."/>
            <person name="Johnson J."/>
            <person name="Lipzen A."/>
            <person name="Ohm R."/>
            <person name="Nagy I."/>
            <person name="Pangilinan J."/>
            <person name="Yan J."/>
            <person name="Xiong Y."/>
            <person name="Grigoriev I.V."/>
            <person name="Hibbett D.S."/>
            <person name="Nagy L.G."/>
        </authorList>
    </citation>
    <scope>NUCLEOTIDE SEQUENCE [LARGE SCALE GENOMIC DNA]</scope>
    <source>
        <strain evidence="7 8">SZMC22713</strain>
    </source>
</reference>
<proteinExistence type="inferred from homology"/>
<dbReference type="AlphaFoldDB" id="A0A4Y7PUI5"/>
<dbReference type="SUPFAM" id="SSF50978">
    <property type="entry name" value="WD40 repeat-like"/>
    <property type="match status" value="1"/>
</dbReference>
<dbReference type="PROSITE" id="PS50082">
    <property type="entry name" value="WD_REPEATS_2"/>
    <property type="match status" value="2"/>
</dbReference>
<dbReference type="SMART" id="SM00320">
    <property type="entry name" value="WD40"/>
    <property type="match status" value="4"/>
</dbReference>
<keyword evidence="3" id="KW-0647">Proteasome</keyword>